<feature type="region of interest" description="Disordered" evidence="1">
    <location>
        <begin position="1"/>
        <end position="43"/>
    </location>
</feature>
<protein>
    <submittedName>
        <fullName evidence="2">Uncharacterized protein</fullName>
    </submittedName>
</protein>
<accession>A0A3Q7JH99</accession>
<feature type="compositionally biased region" description="Polar residues" evidence="1">
    <location>
        <begin position="1"/>
        <end position="13"/>
    </location>
</feature>
<evidence type="ECO:0000313" key="3">
    <source>
        <dbReference type="Proteomes" id="UP000004994"/>
    </source>
</evidence>
<keyword evidence="3" id="KW-1185">Reference proteome</keyword>
<dbReference type="Gramene" id="Solyc10g087017.1.1">
    <property type="protein sequence ID" value="Solyc10g087017.1.1"/>
    <property type="gene ID" value="Solyc10g087017.1"/>
</dbReference>
<dbReference type="EnsemblPlants" id="Solyc10g087017.1.1">
    <property type="protein sequence ID" value="Solyc10g087017.1.1"/>
    <property type="gene ID" value="Solyc10g087017.1"/>
</dbReference>
<reference evidence="2" key="1">
    <citation type="journal article" date="2012" name="Nature">
        <title>The tomato genome sequence provides insights into fleshy fruit evolution.</title>
        <authorList>
            <consortium name="Tomato Genome Consortium"/>
        </authorList>
    </citation>
    <scope>NUCLEOTIDE SEQUENCE [LARGE SCALE GENOMIC DNA]</scope>
    <source>
        <strain evidence="2">cv. Heinz 1706</strain>
    </source>
</reference>
<reference evidence="2" key="2">
    <citation type="submission" date="2019-01" db="UniProtKB">
        <authorList>
            <consortium name="EnsemblPlants"/>
        </authorList>
    </citation>
    <scope>IDENTIFICATION</scope>
    <source>
        <strain evidence="2">cv. Heinz 1706</strain>
    </source>
</reference>
<dbReference type="InParanoid" id="A0A3Q7JH99"/>
<dbReference type="AlphaFoldDB" id="A0A3Q7JH99"/>
<evidence type="ECO:0000256" key="1">
    <source>
        <dbReference type="SAM" id="MobiDB-lite"/>
    </source>
</evidence>
<proteinExistence type="predicted"/>
<sequence length="86" mass="9651">MIRSGNQLLQRAQSCPHPLASDHQDTFSFRHQKEDTQSYSPRNPQSCARISQILLLAPVSTPRILIEGKMSAKLNPLANSTNFFTI</sequence>
<dbReference type="Proteomes" id="UP000004994">
    <property type="component" value="Chromosome 10"/>
</dbReference>
<organism evidence="2">
    <name type="scientific">Solanum lycopersicum</name>
    <name type="common">Tomato</name>
    <name type="synonym">Lycopersicon esculentum</name>
    <dbReference type="NCBI Taxonomy" id="4081"/>
    <lineage>
        <taxon>Eukaryota</taxon>
        <taxon>Viridiplantae</taxon>
        <taxon>Streptophyta</taxon>
        <taxon>Embryophyta</taxon>
        <taxon>Tracheophyta</taxon>
        <taxon>Spermatophyta</taxon>
        <taxon>Magnoliopsida</taxon>
        <taxon>eudicotyledons</taxon>
        <taxon>Gunneridae</taxon>
        <taxon>Pentapetalae</taxon>
        <taxon>asterids</taxon>
        <taxon>lamiids</taxon>
        <taxon>Solanales</taxon>
        <taxon>Solanaceae</taxon>
        <taxon>Solanoideae</taxon>
        <taxon>Solaneae</taxon>
        <taxon>Solanum</taxon>
        <taxon>Solanum subgen. Lycopersicon</taxon>
    </lineage>
</organism>
<evidence type="ECO:0000313" key="2">
    <source>
        <dbReference type="EnsemblPlants" id="Solyc10g087017.1.1"/>
    </source>
</evidence>
<name>A0A3Q7JH99_SOLLC</name>